<evidence type="ECO:0000256" key="7">
    <source>
        <dbReference type="ARBA" id="ARBA00023136"/>
    </source>
</evidence>
<protein>
    <submittedName>
        <fullName evidence="10">Prepilin-type N-terminal cleavage/methylation domain-containing protein</fullName>
    </submittedName>
</protein>
<reference evidence="10 11" key="1">
    <citation type="submission" date="2019-12" db="EMBL/GenBank/DDBJ databases">
        <title>Deinococcus sp. HMF7620 Genome sequencing and assembly.</title>
        <authorList>
            <person name="Kang H."/>
            <person name="Kim H."/>
            <person name="Joh K."/>
        </authorList>
    </citation>
    <scope>NUCLEOTIDE SEQUENCE [LARGE SCALE GENOMIC DNA]</scope>
    <source>
        <strain evidence="10 11">HMF7620</strain>
    </source>
</reference>
<evidence type="ECO:0000256" key="6">
    <source>
        <dbReference type="ARBA" id="ARBA00022989"/>
    </source>
</evidence>
<dbReference type="GO" id="GO:0009279">
    <property type="term" value="C:cell outer membrane"/>
    <property type="evidence" value="ECO:0007669"/>
    <property type="project" value="UniProtKB-SubCell"/>
</dbReference>
<dbReference type="RefSeq" id="WP_157461647.1">
    <property type="nucleotide sequence ID" value="NZ_WQLB01000058.1"/>
</dbReference>
<dbReference type="AlphaFoldDB" id="A0A7C9I274"/>
<name>A0A7C9I274_9DEIO</name>
<sequence>MANTTQGFTLVEILIVIGILGILLGVLVPSLLSARRSAVEASALTTLRNVINAAETARTDALVFTSATECRAVPNSSTPTYGPGNVIESCQIIQDNDRTYGVVKSSTGSYHVFNGGSMFKRSTSVAPSVTALSAINSSN</sequence>
<proteinExistence type="predicted"/>
<dbReference type="InterPro" id="IPR012902">
    <property type="entry name" value="N_methyl_site"/>
</dbReference>
<keyword evidence="8" id="KW-0998">Cell outer membrane</keyword>
<keyword evidence="7 9" id="KW-0472">Membrane</keyword>
<comment type="subcellular location">
    <subcellularLocation>
        <location evidence="1">Cell outer membrane</location>
        <topology evidence="1">Single-pass membrane protein</topology>
    </subcellularLocation>
    <subcellularLocation>
        <location evidence="2">Periplasm</location>
    </subcellularLocation>
</comment>
<dbReference type="EMBL" id="WQLB01000058">
    <property type="protein sequence ID" value="MVN89388.1"/>
    <property type="molecule type" value="Genomic_DNA"/>
</dbReference>
<keyword evidence="4 9" id="KW-0812">Transmembrane</keyword>
<accession>A0A7C9I274</accession>
<dbReference type="PROSITE" id="PS00409">
    <property type="entry name" value="PROKAR_NTER_METHYL"/>
    <property type="match status" value="1"/>
</dbReference>
<dbReference type="NCBIfam" id="TIGR02532">
    <property type="entry name" value="IV_pilin_GFxxxE"/>
    <property type="match status" value="1"/>
</dbReference>
<evidence type="ECO:0000256" key="4">
    <source>
        <dbReference type="ARBA" id="ARBA00022692"/>
    </source>
</evidence>
<dbReference type="Gene3D" id="3.30.700.10">
    <property type="entry name" value="Glycoprotein, Type 4 Pilin"/>
    <property type="match status" value="1"/>
</dbReference>
<keyword evidence="5" id="KW-0574">Periplasm</keyword>
<keyword evidence="6 9" id="KW-1133">Transmembrane helix</keyword>
<dbReference type="GO" id="GO:0042597">
    <property type="term" value="C:periplasmic space"/>
    <property type="evidence" value="ECO:0007669"/>
    <property type="project" value="UniProtKB-SubCell"/>
</dbReference>
<evidence type="ECO:0000313" key="10">
    <source>
        <dbReference type="EMBL" id="MVN89388.1"/>
    </source>
</evidence>
<dbReference type="InterPro" id="IPR045584">
    <property type="entry name" value="Pilin-like"/>
</dbReference>
<organism evidence="10 11">
    <name type="scientific">Deinococcus arboris</name>
    <dbReference type="NCBI Taxonomy" id="2682977"/>
    <lineage>
        <taxon>Bacteria</taxon>
        <taxon>Thermotogati</taxon>
        <taxon>Deinococcota</taxon>
        <taxon>Deinococci</taxon>
        <taxon>Deinococcales</taxon>
        <taxon>Deinococcaceae</taxon>
        <taxon>Deinococcus</taxon>
    </lineage>
</organism>
<evidence type="ECO:0000256" key="5">
    <source>
        <dbReference type="ARBA" id="ARBA00022764"/>
    </source>
</evidence>
<dbReference type="Proteomes" id="UP000483286">
    <property type="component" value="Unassembled WGS sequence"/>
</dbReference>
<dbReference type="Pfam" id="PF07963">
    <property type="entry name" value="N_methyl"/>
    <property type="match status" value="1"/>
</dbReference>
<evidence type="ECO:0000256" key="9">
    <source>
        <dbReference type="SAM" id="Phobius"/>
    </source>
</evidence>
<dbReference type="PANTHER" id="PTHR30093">
    <property type="entry name" value="GENERAL SECRETION PATHWAY PROTEIN G"/>
    <property type="match status" value="1"/>
</dbReference>
<evidence type="ECO:0000313" key="11">
    <source>
        <dbReference type="Proteomes" id="UP000483286"/>
    </source>
</evidence>
<dbReference type="PANTHER" id="PTHR30093:SF44">
    <property type="entry name" value="TYPE II SECRETION SYSTEM CORE PROTEIN G"/>
    <property type="match status" value="1"/>
</dbReference>
<dbReference type="SUPFAM" id="SSF54523">
    <property type="entry name" value="Pili subunits"/>
    <property type="match status" value="1"/>
</dbReference>
<evidence type="ECO:0000256" key="3">
    <source>
        <dbReference type="ARBA" id="ARBA00022481"/>
    </source>
</evidence>
<gene>
    <name evidence="10" type="ORF">GO986_21880</name>
</gene>
<keyword evidence="3" id="KW-0488">Methylation</keyword>
<evidence type="ECO:0000256" key="8">
    <source>
        <dbReference type="ARBA" id="ARBA00023237"/>
    </source>
</evidence>
<evidence type="ECO:0000256" key="2">
    <source>
        <dbReference type="ARBA" id="ARBA00004418"/>
    </source>
</evidence>
<feature type="transmembrane region" description="Helical" evidence="9">
    <location>
        <begin position="6"/>
        <end position="28"/>
    </location>
</feature>
<evidence type="ECO:0000256" key="1">
    <source>
        <dbReference type="ARBA" id="ARBA00004203"/>
    </source>
</evidence>
<keyword evidence="11" id="KW-1185">Reference proteome</keyword>
<comment type="caution">
    <text evidence="10">The sequence shown here is derived from an EMBL/GenBank/DDBJ whole genome shotgun (WGS) entry which is preliminary data.</text>
</comment>